<comment type="caution">
    <text evidence="4">The sequence shown here is derived from an EMBL/GenBank/DDBJ whole genome shotgun (WGS) entry which is preliminary data.</text>
</comment>
<evidence type="ECO:0000313" key="4">
    <source>
        <dbReference type="EMBL" id="HJB74994.1"/>
    </source>
</evidence>
<dbReference type="Gene3D" id="3.90.550.10">
    <property type="entry name" value="Spore Coat Polysaccharide Biosynthesis Protein SpsA, Chain A"/>
    <property type="match status" value="1"/>
</dbReference>
<keyword evidence="1" id="KW-0328">Glycosyltransferase</keyword>
<dbReference type="EMBL" id="DWXN01000010">
    <property type="protein sequence ID" value="HJB74994.1"/>
    <property type="molecule type" value="Genomic_DNA"/>
</dbReference>
<dbReference type="PANTHER" id="PTHR22916">
    <property type="entry name" value="GLYCOSYLTRANSFERASE"/>
    <property type="match status" value="1"/>
</dbReference>
<gene>
    <name evidence="4" type="ORF">IAA37_04880</name>
</gene>
<organism evidence="4 5">
    <name type="scientific">Candidatus Eubacterium faecale</name>
    <dbReference type="NCBI Taxonomy" id="2838568"/>
    <lineage>
        <taxon>Bacteria</taxon>
        <taxon>Bacillati</taxon>
        <taxon>Bacillota</taxon>
        <taxon>Clostridia</taxon>
        <taxon>Eubacteriales</taxon>
        <taxon>Eubacteriaceae</taxon>
        <taxon>Eubacterium</taxon>
    </lineage>
</organism>
<dbReference type="InterPro" id="IPR001173">
    <property type="entry name" value="Glyco_trans_2-like"/>
</dbReference>
<dbReference type="CDD" id="cd00761">
    <property type="entry name" value="Glyco_tranf_GTA_type"/>
    <property type="match status" value="1"/>
</dbReference>
<protein>
    <submittedName>
        <fullName evidence="4">Glycosyltransferase</fullName>
    </submittedName>
</protein>
<reference evidence="4" key="2">
    <citation type="submission" date="2021-04" db="EMBL/GenBank/DDBJ databases">
        <authorList>
            <person name="Gilroy R."/>
        </authorList>
    </citation>
    <scope>NUCLEOTIDE SEQUENCE</scope>
    <source>
        <strain evidence="4">CHK188-16595</strain>
    </source>
</reference>
<name>A0A9D2MJ48_9FIRM</name>
<reference evidence="4" key="1">
    <citation type="journal article" date="2021" name="PeerJ">
        <title>Extensive microbial diversity within the chicken gut microbiome revealed by metagenomics and culture.</title>
        <authorList>
            <person name="Gilroy R."/>
            <person name="Ravi A."/>
            <person name="Getino M."/>
            <person name="Pursley I."/>
            <person name="Horton D.L."/>
            <person name="Alikhan N.F."/>
            <person name="Baker D."/>
            <person name="Gharbi K."/>
            <person name="Hall N."/>
            <person name="Watson M."/>
            <person name="Adriaenssens E.M."/>
            <person name="Foster-Nyarko E."/>
            <person name="Jarju S."/>
            <person name="Secka A."/>
            <person name="Antonio M."/>
            <person name="Oren A."/>
            <person name="Chaudhuri R.R."/>
            <person name="La Ragione R."/>
            <person name="Hildebrand F."/>
            <person name="Pallen M.J."/>
        </authorList>
    </citation>
    <scope>NUCLEOTIDE SEQUENCE</scope>
    <source>
        <strain evidence="4">CHK188-16595</strain>
    </source>
</reference>
<evidence type="ECO:0000313" key="5">
    <source>
        <dbReference type="Proteomes" id="UP000823877"/>
    </source>
</evidence>
<keyword evidence="2" id="KW-0808">Transferase</keyword>
<dbReference type="GO" id="GO:0016757">
    <property type="term" value="F:glycosyltransferase activity"/>
    <property type="evidence" value="ECO:0007669"/>
    <property type="project" value="UniProtKB-KW"/>
</dbReference>
<dbReference type="Pfam" id="PF00535">
    <property type="entry name" value="Glycos_transf_2"/>
    <property type="match status" value="1"/>
</dbReference>
<dbReference type="AlphaFoldDB" id="A0A9D2MJ48"/>
<evidence type="ECO:0000256" key="1">
    <source>
        <dbReference type="ARBA" id="ARBA00022676"/>
    </source>
</evidence>
<dbReference type="InterPro" id="IPR029044">
    <property type="entry name" value="Nucleotide-diphossugar_trans"/>
</dbReference>
<proteinExistence type="predicted"/>
<feature type="domain" description="Glycosyltransferase 2-like" evidence="3">
    <location>
        <begin position="5"/>
        <end position="166"/>
    </location>
</feature>
<accession>A0A9D2MJ48</accession>
<dbReference type="PANTHER" id="PTHR22916:SF51">
    <property type="entry name" value="GLYCOSYLTRANSFERASE EPSH-RELATED"/>
    <property type="match status" value="1"/>
</dbReference>
<evidence type="ECO:0000259" key="3">
    <source>
        <dbReference type="Pfam" id="PF00535"/>
    </source>
</evidence>
<dbReference type="SUPFAM" id="SSF53448">
    <property type="entry name" value="Nucleotide-diphospho-sugar transferases"/>
    <property type="match status" value="1"/>
</dbReference>
<evidence type="ECO:0000256" key="2">
    <source>
        <dbReference type="ARBA" id="ARBA00022679"/>
    </source>
</evidence>
<dbReference type="Proteomes" id="UP000823877">
    <property type="component" value="Unassembled WGS sequence"/>
</dbReference>
<sequence length="316" mass="36788">MDKISVIVPVYKTEQYLNRCVQSITDQTYKNLEIILVDDGSPDNCPEMCDQWAKKDERIKVIHKRNGGLSSARNAGLDSATGDYIMFADSDDWMEPDMAEFLYRLIVKYDADISRCGFYFDDNGTLKKETEDDSVKLPNYNELIIDLLNCKYTSGVVWNKLFKADKIQNHRYLDDDGCSEDIMFNFRFYAQDTKAVFCDLPKYHYTVRDHSIVQSEFKELAYSIVRAKKIILQRFEKNETVYPYAVKSLVHSAFIVLSGCIHNNAFPQMQKILRQDILKYKKNILIGKMFDRASKIKTLVLLLSPALYRFIIRKSK</sequence>